<accession>A0AAV4V5J3</accession>
<sequence>MILIRRCLNHEESPEVLHHFARTVRILSGEKKRRGRRGGRSGNNYYRRVGIGLRPRGSEAQMRISYLNLIVLRTPNPGWPRH</sequence>
<name>A0AAV4V5J3_CAEEX</name>
<reference evidence="1 2" key="1">
    <citation type="submission" date="2021-06" db="EMBL/GenBank/DDBJ databases">
        <title>Caerostris extrusa draft genome.</title>
        <authorList>
            <person name="Kono N."/>
            <person name="Arakawa K."/>
        </authorList>
    </citation>
    <scope>NUCLEOTIDE SEQUENCE [LARGE SCALE GENOMIC DNA]</scope>
</reference>
<keyword evidence="2" id="KW-1185">Reference proteome</keyword>
<dbReference type="Proteomes" id="UP001054945">
    <property type="component" value="Unassembled WGS sequence"/>
</dbReference>
<comment type="caution">
    <text evidence="1">The sequence shown here is derived from an EMBL/GenBank/DDBJ whole genome shotgun (WGS) entry which is preliminary data.</text>
</comment>
<proteinExistence type="predicted"/>
<evidence type="ECO:0000313" key="2">
    <source>
        <dbReference type="Proteomes" id="UP001054945"/>
    </source>
</evidence>
<organism evidence="1 2">
    <name type="scientific">Caerostris extrusa</name>
    <name type="common">Bark spider</name>
    <name type="synonym">Caerostris bankana</name>
    <dbReference type="NCBI Taxonomy" id="172846"/>
    <lineage>
        <taxon>Eukaryota</taxon>
        <taxon>Metazoa</taxon>
        <taxon>Ecdysozoa</taxon>
        <taxon>Arthropoda</taxon>
        <taxon>Chelicerata</taxon>
        <taxon>Arachnida</taxon>
        <taxon>Araneae</taxon>
        <taxon>Araneomorphae</taxon>
        <taxon>Entelegynae</taxon>
        <taxon>Araneoidea</taxon>
        <taxon>Araneidae</taxon>
        <taxon>Caerostris</taxon>
    </lineage>
</organism>
<dbReference type="AlphaFoldDB" id="A0AAV4V5J3"/>
<dbReference type="EMBL" id="BPLR01013982">
    <property type="protein sequence ID" value="GIY65318.1"/>
    <property type="molecule type" value="Genomic_DNA"/>
</dbReference>
<gene>
    <name evidence="1" type="ORF">CEXT_793101</name>
</gene>
<protein>
    <submittedName>
        <fullName evidence="1">Uncharacterized protein</fullName>
    </submittedName>
</protein>
<evidence type="ECO:0000313" key="1">
    <source>
        <dbReference type="EMBL" id="GIY65318.1"/>
    </source>
</evidence>